<keyword evidence="2" id="KW-1185">Reference proteome</keyword>
<proteinExistence type="predicted"/>
<accession>A0A7J6NJD8</accession>
<name>A0A7J6NJD8_PEROL</name>
<dbReference type="EMBL" id="JABANO010040564">
    <property type="protein sequence ID" value="KAF4683924.1"/>
    <property type="molecule type" value="Genomic_DNA"/>
</dbReference>
<feature type="non-terminal residue" evidence="1">
    <location>
        <position position="1"/>
    </location>
</feature>
<dbReference type="Proteomes" id="UP000553632">
    <property type="component" value="Unassembled WGS sequence"/>
</dbReference>
<sequence>GGRLVSNILWSFGSLRYWDDNLQHFLHTVTPVLSSPAEQSSARNACASVWALAVLDLPFPPGLLEAAVDRCLAGDPEPRAITALLIGVAASIKRPIISSRSIESLFRVAESVIDAEHLPPTLAAQLFTVQLWGHCCLPRPLYWSERLLQKTVECG</sequence>
<feature type="non-terminal residue" evidence="1">
    <location>
        <position position="155"/>
    </location>
</feature>
<dbReference type="AlphaFoldDB" id="A0A7J6NJD8"/>
<reference evidence="1 2" key="1">
    <citation type="submission" date="2020-04" db="EMBL/GenBank/DDBJ databases">
        <title>Perkinsus olseni comparative genomics.</title>
        <authorList>
            <person name="Bogema D.R."/>
        </authorList>
    </citation>
    <scope>NUCLEOTIDE SEQUENCE [LARGE SCALE GENOMIC DNA]</scope>
    <source>
        <strain evidence="1 2">ATCC PRA-207</strain>
    </source>
</reference>
<evidence type="ECO:0000313" key="1">
    <source>
        <dbReference type="EMBL" id="KAF4683924.1"/>
    </source>
</evidence>
<organism evidence="1 2">
    <name type="scientific">Perkinsus olseni</name>
    <name type="common">Perkinsus atlanticus</name>
    <dbReference type="NCBI Taxonomy" id="32597"/>
    <lineage>
        <taxon>Eukaryota</taxon>
        <taxon>Sar</taxon>
        <taxon>Alveolata</taxon>
        <taxon>Perkinsozoa</taxon>
        <taxon>Perkinsea</taxon>
        <taxon>Perkinsida</taxon>
        <taxon>Perkinsidae</taxon>
        <taxon>Perkinsus</taxon>
    </lineage>
</organism>
<gene>
    <name evidence="1" type="ORF">FOZ63_024795</name>
</gene>
<protein>
    <submittedName>
        <fullName evidence="1">Uncharacterized protein</fullName>
    </submittedName>
</protein>
<evidence type="ECO:0000313" key="2">
    <source>
        <dbReference type="Proteomes" id="UP000553632"/>
    </source>
</evidence>
<comment type="caution">
    <text evidence="1">The sequence shown here is derived from an EMBL/GenBank/DDBJ whole genome shotgun (WGS) entry which is preliminary data.</text>
</comment>